<keyword evidence="2" id="KW-1185">Reference proteome</keyword>
<protein>
    <recommendedName>
        <fullName evidence="3">Butirosin biosynthesis protein H N-terminal domain-containing protein</fullName>
    </recommendedName>
</protein>
<dbReference type="RefSeq" id="WP_204823312.1">
    <property type="nucleotide sequence ID" value="NZ_JBHUGF010000010.1"/>
</dbReference>
<evidence type="ECO:0000313" key="1">
    <source>
        <dbReference type="EMBL" id="MFD1989549.1"/>
    </source>
</evidence>
<name>A0ABW4UVH7_9BACL</name>
<accession>A0ABW4UVH7</accession>
<organism evidence="1 2">
    <name type="scientific">Paenibacillus nicotianae</name>
    <dbReference type="NCBI Taxonomy" id="1526551"/>
    <lineage>
        <taxon>Bacteria</taxon>
        <taxon>Bacillati</taxon>
        <taxon>Bacillota</taxon>
        <taxon>Bacilli</taxon>
        <taxon>Bacillales</taxon>
        <taxon>Paenibacillaceae</taxon>
        <taxon>Paenibacillus</taxon>
    </lineage>
</organism>
<dbReference type="Proteomes" id="UP001597403">
    <property type="component" value="Unassembled WGS sequence"/>
</dbReference>
<comment type="caution">
    <text evidence="1">The sequence shown here is derived from an EMBL/GenBank/DDBJ whole genome shotgun (WGS) entry which is preliminary data.</text>
</comment>
<sequence>MEFNLYYNNNQNCLQRVLSAMLIRKNIDPNQLWYQSGIYYTDSNDASSWEINPYFMEYDYFLKNMGIECSSFLLPTSEDTISKIKEYINKDNTIGVYVDISELPYCLYYQKEHESHAIEIIEIKKDIVTLCDHYYNYYGTISLQQLHLAIRSYIEHISNLCTIFFLSIDQDIKINVAECINNNIEVMNGKKIGTYSLKKEGSIGLSAIPKVRSKIISLLNLEHPDKFSYLDKLFKDIKEIAYSRYNFNVFLDSHQYSIDSEYSTELSNNWSVIANLILKSAVTNKTEIVLPNIEKRFNNIIDQEGNRLIRLEKLI</sequence>
<dbReference type="EMBL" id="JBHUGF010000010">
    <property type="protein sequence ID" value="MFD1989549.1"/>
    <property type="molecule type" value="Genomic_DNA"/>
</dbReference>
<proteinExistence type="predicted"/>
<reference evidence="2" key="1">
    <citation type="journal article" date="2019" name="Int. J. Syst. Evol. Microbiol.">
        <title>The Global Catalogue of Microorganisms (GCM) 10K type strain sequencing project: providing services to taxonomists for standard genome sequencing and annotation.</title>
        <authorList>
            <consortium name="The Broad Institute Genomics Platform"/>
            <consortium name="The Broad Institute Genome Sequencing Center for Infectious Disease"/>
            <person name="Wu L."/>
            <person name="Ma J."/>
        </authorList>
    </citation>
    <scope>NUCLEOTIDE SEQUENCE [LARGE SCALE GENOMIC DNA]</scope>
    <source>
        <strain evidence="2">CGMCC 1.15067</strain>
    </source>
</reference>
<evidence type="ECO:0000313" key="2">
    <source>
        <dbReference type="Proteomes" id="UP001597403"/>
    </source>
</evidence>
<evidence type="ECO:0008006" key="3">
    <source>
        <dbReference type="Google" id="ProtNLM"/>
    </source>
</evidence>
<gene>
    <name evidence="1" type="ORF">ACFSGI_06260</name>
</gene>